<name>A0A8S2XA15_9BILA</name>
<organism evidence="2 3">
    <name type="scientific">Rotaria magnacalcarata</name>
    <dbReference type="NCBI Taxonomy" id="392030"/>
    <lineage>
        <taxon>Eukaryota</taxon>
        <taxon>Metazoa</taxon>
        <taxon>Spiralia</taxon>
        <taxon>Gnathifera</taxon>
        <taxon>Rotifera</taxon>
        <taxon>Eurotatoria</taxon>
        <taxon>Bdelloidea</taxon>
        <taxon>Philodinida</taxon>
        <taxon>Philodinidae</taxon>
        <taxon>Rotaria</taxon>
    </lineage>
</organism>
<feature type="non-terminal residue" evidence="2">
    <location>
        <position position="1"/>
    </location>
</feature>
<gene>
    <name evidence="2" type="ORF">GIL414_LOCUS34082</name>
</gene>
<evidence type="ECO:0000256" key="1">
    <source>
        <dbReference type="SAM" id="MobiDB-lite"/>
    </source>
</evidence>
<evidence type="ECO:0000313" key="2">
    <source>
        <dbReference type="EMBL" id="CAF4487059.1"/>
    </source>
</evidence>
<comment type="caution">
    <text evidence="2">The sequence shown here is derived from an EMBL/GenBank/DDBJ whole genome shotgun (WGS) entry which is preliminary data.</text>
</comment>
<reference evidence="2" key="1">
    <citation type="submission" date="2021-02" db="EMBL/GenBank/DDBJ databases">
        <authorList>
            <person name="Nowell W R."/>
        </authorList>
    </citation>
    <scope>NUCLEOTIDE SEQUENCE</scope>
</reference>
<dbReference type="AlphaFoldDB" id="A0A8S2XA15"/>
<proteinExistence type="predicted"/>
<feature type="compositionally biased region" description="Acidic residues" evidence="1">
    <location>
        <begin position="10"/>
        <end position="34"/>
    </location>
</feature>
<dbReference type="EMBL" id="CAJOBJ010077638">
    <property type="protein sequence ID" value="CAF4487059.1"/>
    <property type="molecule type" value="Genomic_DNA"/>
</dbReference>
<accession>A0A8S2XA15</accession>
<feature type="region of interest" description="Disordered" evidence="1">
    <location>
        <begin position="1"/>
        <end position="34"/>
    </location>
</feature>
<sequence>MLSNEGLNDILEDAQSDLGDEGYLQDDDLGEEID</sequence>
<dbReference type="Proteomes" id="UP000681720">
    <property type="component" value="Unassembled WGS sequence"/>
</dbReference>
<protein>
    <submittedName>
        <fullName evidence="2">Uncharacterized protein</fullName>
    </submittedName>
</protein>
<evidence type="ECO:0000313" key="3">
    <source>
        <dbReference type="Proteomes" id="UP000681720"/>
    </source>
</evidence>